<dbReference type="GO" id="GO:0003825">
    <property type="term" value="F:alpha,alpha-trehalose-phosphate synthase (UDP-forming) activity"/>
    <property type="evidence" value="ECO:0007669"/>
    <property type="project" value="TreeGrafter"/>
</dbReference>
<evidence type="ECO:0000256" key="1">
    <source>
        <dbReference type="ARBA" id="ARBA00008799"/>
    </source>
</evidence>
<dbReference type="SUPFAM" id="SSF53756">
    <property type="entry name" value="UDP-Glycosyltransferase/glycogen phosphorylase"/>
    <property type="match status" value="1"/>
</dbReference>
<dbReference type="EMBL" id="LCQO01000004">
    <property type="protein sequence ID" value="KKW18520.1"/>
    <property type="molecule type" value="Genomic_DNA"/>
</dbReference>
<comment type="caution">
    <text evidence="3">The sequence shown here is derived from an EMBL/GenBank/DDBJ whole genome shotgun (WGS) entry which is preliminary data.</text>
</comment>
<proteinExistence type="inferred from homology"/>
<dbReference type="GO" id="GO:0005992">
    <property type="term" value="P:trehalose biosynthetic process"/>
    <property type="evidence" value="ECO:0007669"/>
    <property type="project" value="InterPro"/>
</dbReference>
<dbReference type="PANTHER" id="PTHR10788">
    <property type="entry name" value="TREHALOSE-6-PHOSPHATE SYNTHASE"/>
    <property type="match status" value="1"/>
</dbReference>
<sequence length="744" mass="83491">MKHIFWIIAGVVIVLSVVNFGFTFVQVREEKATLSNDLGYRTRLLADSLKESIEPAYSAGSAETLQRTVGRFTDNERLRGLVVVDPRGEIIAVSENLPASIRGNTLAANVMDADSSRGEFVRSSDGSFYVFAVPLHEEQRVVGALLLVQNADFINTYITRIWLDNLTRLAVQILFFSIVIAAIVRWVIVKPLSRLAESVRRTRAGSGTVGVVTEHSFFFQPLASEIAKLSKSLSQARSAASEEARMRLEKLDTPWTAERLKEFVKAHLRNRPIVLVSNREPYVHEKVGNETKWSVPASGMVTALEPVMEACGGLWVAHGSGNADREVADAQGKVQVPPEEPRYTLKRVWLTQKDVQGFYVGFSNEALWPLSHMAHTRPVFRKNDWMAYRRVNGKFAETILAEIKDLQNPIILVQDYHFALLPRMLKNARPDASVGFFWHIPWASAELFSICPWRKELLEGILGADLIGFHTQQHCNNFLETVGKEVEALIDLEQFSITRDEHTSYVRAFPISIAFTNGAPALGGTEEKATPPDKNAFKNLGIETEYIGLGVDRLDYTKGILERFKAIEFFLDANPQYRSKFTFLQISSPSREGSKKYRDYADECAAEAGRINKKFEDGNWRPIHFEKKHFSHEELHPLYAAADLCLVTSLHDGMNLVAKEFVAARSKEDGTLILSQFTGAARDLKGALIVNPYSAEEVAEAISKALAMSPAEVHRRMKVMRNAVRDSNVYRWSAEFLKTVANLA</sequence>
<evidence type="ECO:0000313" key="3">
    <source>
        <dbReference type="EMBL" id="KKW18520.1"/>
    </source>
</evidence>
<reference evidence="3 4" key="1">
    <citation type="journal article" date="2015" name="Nature">
        <title>rRNA introns, odd ribosomes, and small enigmatic genomes across a large radiation of phyla.</title>
        <authorList>
            <person name="Brown C.T."/>
            <person name="Hug L.A."/>
            <person name="Thomas B.C."/>
            <person name="Sharon I."/>
            <person name="Castelle C.J."/>
            <person name="Singh A."/>
            <person name="Wilkins M.J."/>
            <person name="Williams K.H."/>
            <person name="Banfield J.F."/>
        </authorList>
    </citation>
    <scope>NUCLEOTIDE SEQUENCE [LARGE SCALE GENOMIC DNA]</scope>
</reference>
<keyword evidence="2" id="KW-0472">Membrane</keyword>
<name>A0A0G1WIR6_9BACT</name>
<dbReference type="Proteomes" id="UP000034057">
    <property type="component" value="Unassembled WGS sequence"/>
</dbReference>
<dbReference type="AlphaFoldDB" id="A0A0G1WIR6"/>
<dbReference type="CDD" id="cd03788">
    <property type="entry name" value="GT20_TPS"/>
    <property type="match status" value="1"/>
</dbReference>
<protein>
    <submittedName>
        <fullName evidence="3">Alpha,alpha-trehalose-phosphate synthase (UDP-forming)</fullName>
    </submittedName>
</protein>
<dbReference type="InterPro" id="IPR001830">
    <property type="entry name" value="Glyco_trans_20"/>
</dbReference>
<feature type="transmembrane region" description="Helical" evidence="2">
    <location>
        <begin position="6"/>
        <end position="25"/>
    </location>
</feature>
<dbReference type="PANTHER" id="PTHR10788:SF106">
    <property type="entry name" value="BCDNA.GH08860"/>
    <property type="match status" value="1"/>
</dbReference>
<keyword evidence="2" id="KW-1133">Transmembrane helix</keyword>
<accession>A0A0G1WIR6</accession>
<dbReference type="PATRIC" id="fig|1618668.3.peg.77"/>
<keyword evidence="2" id="KW-0812">Transmembrane</keyword>
<feature type="transmembrane region" description="Helical" evidence="2">
    <location>
        <begin position="169"/>
        <end position="188"/>
    </location>
</feature>
<evidence type="ECO:0000313" key="4">
    <source>
        <dbReference type="Proteomes" id="UP000034057"/>
    </source>
</evidence>
<gene>
    <name evidence="3" type="ORF">UY59_C0004G0003</name>
</gene>
<organism evidence="3 4">
    <name type="scientific">Candidatus Kaiserbacteria bacterium GW2011_GWA1_50_28</name>
    <dbReference type="NCBI Taxonomy" id="1618668"/>
    <lineage>
        <taxon>Bacteria</taxon>
        <taxon>Candidatus Kaiseribacteriota</taxon>
    </lineage>
</organism>
<comment type="similarity">
    <text evidence="1">Belongs to the glycosyltransferase 20 family.</text>
</comment>
<dbReference type="Gene3D" id="3.30.450.20">
    <property type="entry name" value="PAS domain"/>
    <property type="match status" value="1"/>
</dbReference>
<dbReference type="Pfam" id="PF00982">
    <property type="entry name" value="Glyco_transf_20"/>
    <property type="match status" value="1"/>
</dbReference>
<dbReference type="Gene3D" id="3.40.50.2000">
    <property type="entry name" value="Glycogen Phosphorylase B"/>
    <property type="match status" value="2"/>
</dbReference>
<evidence type="ECO:0000256" key="2">
    <source>
        <dbReference type="SAM" id="Phobius"/>
    </source>
</evidence>